<evidence type="ECO:0000259" key="6">
    <source>
        <dbReference type="Pfam" id="PF13847"/>
    </source>
</evidence>
<dbReference type="Proteomes" id="UP000056090">
    <property type="component" value="Chromosome"/>
</dbReference>
<dbReference type="InterPro" id="IPR004556">
    <property type="entry name" value="HemK-like"/>
</dbReference>
<evidence type="ECO:0000256" key="5">
    <source>
        <dbReference type="HAMAP-Rule" id="MF_02126"/>
    </source>
</evidence>
<dbReference type="Gene3D" id="3.40.50.150">
    <property type="entry name" value="Vaccinia Virus protein VP39"/>
    <property type="match status" value="1"/>
</dbReference>
<evidence type="ECO:0000256" key="3">
    <source>
        <dbReference type="ARBA" id="ARBA00022691"/>
    </source>
</evidence>
<sequence length="284" mass="31226">MITIDEALKQAVIALEGGESPSVDAKVLLCHVLDKTQTYLFTWPDNTLTASELSAYQALIERRKQGYPVAYLTGTRDFWSLTLATSKHTLIPRPDTEVLVEQVLANMSQFSGSSPLSICDLGTGTGAIALALASELPDARITGVDLIPEAVSLAKENASRNNISNVVFKQSSWFDALEGQRFHIIASNPPYIELSSPFLHQGDVRFEPSSALTSGDDGLDDIRHIIQQSPRYLHEGGLLAFEHGFNQGDAIRALFGQRGFVNIETHQDYSQLDRVTVGYWQTCE</sequence>
<dbReference type="InterPro" id="IPR029063">
    <property type="entry name" value="SAM-dependent_MTases_sf"/>
</dbReference>
<comment type="similarity">
    <text evidence="5">Belongs to the protein N5-glutamine methyltransferase family. PrmC subfamily.</text>
</comment>
<dbReference type="NCBIfam" id="TIGR00536">
    <property type="entry name" value="hemK_fam"/>
    <property type="match status" value="1"/>
</dbReference>
<dbReference type="Pfam" id="PF13847">
    <property type="entry name" value="Methyltransf_31"/>
    <property type="match status" value="1"/>
</dbReference>
<comment type="function">
    <text evidence="5">Methylates the class 1 translation termination release factors RF1/PrfA and RF2/PrfB on the glutamine residue of the universally conserved GGQ motif.</text>
</comment>
<dbReference type="EC" id="2.1.1.297" evidence="5"/>
<name>A0A075NYC0_9ALTE</name>
<dbReference type="SUPFAM" id="SSF53335">
    <property type="entry name" value="S-adenosyl-L-methionine-dependent methyltransferases"/>
    <property type="match status" value="1"/>
</dbReference>
<dbReference type="EMBL" id="CP008849">
    <property type="protein sequence ID" value="AIF98571.1"/>
    <property type="molecule type" value="Genomic_DNA"/>
</dbReference>
<dbReference type="PROSITE" id="PS00092">
    <property type="entry name" value="N6_MTASE"/>
    <property type="match status" value="1"/>
</dbReference>
<keyword evidence="2 5" id="KW-0808">Transferase</keyword>
<keyword evidence="1 5" id="KW-0489">Methyltransferase</keyword>
<dbReference type="PANTHER" id="PTHR18895:SF74">
    <property type="entry name" value="MTRF1L RELEASE FACTOR GLUTAMINE METHYLTRANSFERASE"/>
    <property type="match status" value="1"/>
</dbReference>
<dbReference type="PANTHER" id="PTHR18895">
    <property type="entry name" value="HEMK METHYLTRANSFERASE"/>
    <property type="match status" value="1"/>
</dbReference>
<dbReference type="InterPro" id="IPR050320">
    <property type="entry name" value="N5-glutamine_MTase"/>
</dbReference>
<protein>
    <recommendedName>
        <fullName evidence="5">Release factor glutamine methyltransferase</fullName>
        <shortName evidence="5">RF MTase</shortName>
        <ecNumber evidence="5">2.1.1.297</ecNumber>
    </recommendedName>
    <alternativeName>
        <fullName evidence="5">N5-glutamine methyltransferase PrmC</fullName>
    </alternativeName>
    <alternativeName>
        <fullName evidence="5">Protein-(glutamine-N5) MTase PrmC</fullName>
    </alternativeName>
    <alternativeName>
        <fullName evidence="5">Protein-glutamine N-methyltransferase PrmC</fullName>
    </alternativeName>
</protein>
<dbReference type="CDD" id="cd02440">
    <property type="entry name" value="AdoMet_MTases"/>
    <property type="match status" value="1"/>
</dbReference>
<evidence type="ECO:0000256" key="2">
    <source>
        <dbReference type="ARBA" id="ARBA00022679"/>
    </source>
</evidence>
<dbReference type="GO" id="GO:0102559">
    <property type="term" value="F:peptide chain release factor N(5)-glutamine methyltransferase activity"/>
    <property type="evidence" value="ECO:0007669"/>
    <property type="project" value="UniProtKB-EC"/>
</dbReference>
<dbReference type="HAMAP" id="MF_02126">
    <property type="entry name" value="RF_methyltr_PrmC"/>
    <property type="match status" value="1"/>
</dbReference>
<evidence type="ECO:0000256" key="4">
    <source>
        <dbReference type="ARBA" id="ARBA00048391"/>
    </source>
</evidence>
<dbReference type="FunFam" id="3.40.50.150:FF:000053">
    <property type="entry name" value="Release factor glutamine methyltransferase"/>
    <property type="match status" value="1"/>
</dbReference>
<dbReference type="InterPro" id="IPR019874">
    <property type="entry name" value="RF_methyltr_PrmC"/>
</dbReference>
<dbReference type="AlphaFoldDB" id="A0A075NYC0"/>
<feature type="binding site" evidence="5">
    <location>
        <position position="145"/>
    </location>
    <ligand>
        <name>S-adenosyl-L-methionine</name>
        <dbReference type="ChEBI" id="CHEBI:59789"/>
    </ligand>
</feature>
<dbReference type="InterPro" id="IPR002052">
    <property type="entry name" value="DNA_methylase_N6_adenine_CS"/>
</dbReference>
<feature type="domain" description="Release factor glutamine methyltransferase N-terminal" evidence="7">
    <location>
        <begin position="6"/>
        <end position="74"/>
    </location>
</feature>
<keyword evidence="3 5" id="KW-0949">S-adenosyl-L-methionine</keyword>
<feature type="domain" description="Methyltransferase" evidence="6">
    <location>
        <begin position="116"/>
        <end position="242"/>
    </location>
</feature>
<evidence type="ECO:0000313" key="9">
    <source>
        <dbReference type="Proteomes" id="UP000056090"/>
    </source>
</evidence>
<dbReference type="KEGG" id="aal:EP13_07685"/>
<proteinExistence type="inferred from homology"/>
<accession>A0A075NYC0</accession>
<gene>
    <name evidence="5" type="primary">prmC</name>
    <name evidence="8" type="ORF">EP13_07685</name>
</gene>
<dbReference type="eggNOG" id="COG2890">
    <property type="taxonomic scope" value="Bacteria"/>
</dbReference>
<feature type="binding site" evidence="5">
    <location>
        <begin position="188"/>
        <end position="191"/>
    </location>
    <ligand>
        <name>substrate</name>
    </ligand>
</feature>
<dbReference type="InterPro" id="IPR040758">
    <property type="entry name" value="PrmC_N"/>
</dbReference>
<comment type="catalytic activity">
    <reaction evidence="4 5">
        <text>L-glutaminyl-[peptide chain release factor] + S-adenosyl-L-methionine = N(5)-methyl-L-glutaminyl-[peptide chain release factor] + S-adenosyl-L-homocysteine + H(+)</text>
        <dbReference type="Rhea" id="RHEA:42896"/>
        <dbReference type="Rhea" id="RHEA-COMP:10271"/>
        <dbReference type="Rhea" id="RHEA-COMP:10272"/>
        <dbReference type="ChEBI" id="CHEBI:15378"/>
        <dbReference type="ChEBI" id="CHEBI:30011"/>
        <dbReference type="ChEBI" id="CHEBI:57856"/>
        <dbReference type="ChEBI" id="CHEBI:59789"/>
        <dbReference type="ChEBI" id="CHEBI:61891"/>
        <dbReference type="EC" id="2.1.1.297"/>
    </reaction>
</comment>
<dbReference type="NCBIfam" id="TIGR03534">
    <property type="entry name" value="RF_mod_PrmC"/>
    <property type="match status" value="1"/>
</dbReference>
<evidence type="ECO:0000256" key="1">
    <source>
        <dbReference type="ARBA" id="ARBA00022603"/>
    </source>
</evidence>
<dbReference type="Pfam" id="PF17827">
    <property type="entry name" value="PrmC_N"/>
    <property type="match status" value="1"/>
</dbReference>
<dbReference type="GO" id="GO:0003676">
    <property type="term" value="F:nucleic acid binding"/>
    <property type="evidence" value="ECO:0007669"/>
    <property type="project" value="InterPro"/>
</dbReference>
<dbReference type="Gene3D" id="1.10.8.10">
    <property type="entry name" value="DNA helicase RuvA subunit, C-terminal domain"/>
    <property type="match status" value="1"/>
</dbReference>
<evidence type="ECO:0000259" key="7">
    <source>
        <dbReference type="Pfam" id="PF17827"/>
    </source>
</evidence>
<keyword evidence="9" id="KW-1185">Reference proteome</keyword>
<dbReference type="InterPro" id="IPR025714">
    <property type="entry name" value="Methyltranfer_dom"/>
</dbReference>
<organism evidence="8 9">
    <name type="scientific">Alteromonas australica</name>
    <dbReference type="NCBI Taxonomy" id="589873"/>
    <lineage>
        <taxon>Bacteria</taxon>
        <taxon>Pseudomonadati</taxon>
        <taxon>Pseudomonadota</taxon>
        <taxon>Gammaproteobacteria</taxon>
        <taxon>Alteromonadales</taxon>
        <taxon>Alteromonadaceae</taxon>
        <taxon>Alteromonas/Salinimonas group</taxon>
        <taxon>Alteromonas</taxon>
    </lineage>
</organism>
<evidence type="ECO:0000313" key="8">
    <source>
        <dbReference type="EMBL" id="AIF98571.1"/>
    </source>
</evidence>
<feature type="binding site" evidence="5">
    <location>
        <position position="188"/>
    </location>
    <ligand>
        <name>S-adenosyl-L-methionine</name>
        <dbReference type="ChEBI" id="CHEBI:59789"/>
    </ligand>
</feature>
<dbReference type="GO" id="GO:0032259">
    <property type="term" value="P:methylation"/>
    <property type="evidence" value="ECO:0007669"/>
    <property type="project" value="UniProtKB-KW"/>
</dbReference>
<reference evidence="8 9" key="1">
    <citation type="submission" date="2014-06" db="EMBL/GenBank/DDBJ databases">
        <title>Genomes of Alteromonas australica, a world apart.</title>
        <authorList>
            <person name="Gonzaga A."/>
            <person name="Lopez-Perez M."/>
            <person name="Rodriguez-Valera F."/>
        </authorList>
    </citation>
    <scope>NUCLEOTIDE SEQUENCE [LARGE SCALE GENOMIC DNA]</scope>
    <source>
        <strain evidence="8 9">H 17</strain>
    </source>
</reference>
<feature type="binding site" evidence="5">
    <location>
        <begin position="122"/>
        <end position="126"/>
    </location>
    <ligand>
        <name>S-adenosyl-L-methionine</name>
        <dbReference type="ChEBI" id="CHEBI:59789"/>
    </ligand>
</feature>
<feature type="binding site" evidence="5">
    <location>
        <position position="173"/>
    </location>
    <ligand>
        <name>S-adenosyl-L-methionine</name>
        <dbReference type="ChEBI" id="CHEBI:59789"/>
    </ligand>
</feature>